<comment type="caution">
    <text evidence="1">The sequence shown here is derived from an EMBL/GenBank/DDBJ whole genome shotgun (WGS) entry which is preliminary data.</text>
</comment>
<sequence>MVSTEPSLHMVVEGEDEFREEYAYYIFHVPSDPIYVCRVTTRMEHTFNNFLGFEEVVFLFPAGWPESREIAGF</sequence>
<evidence type="ECO:0000313" key="1">
    <source>
        <dbReference type="EMBL" id="KAG5411974.1"/>
    </source>
</evidence>
<proteinExistence type="predicted"/>
<name>A0ABQ7NQG3_BRACM</name>
<evidence type="ECO:0000313" key="2">
    <source>
        <dbReference type="Proteomes" id="UP000823674"/>
    </source>
</evidence>
<dbReference type="EMBL" id="JADBGQ010000002">
    <property type="protein sequence ID" value="KAG5411974.1"/>
    <property type="molecule type" value="Genomic_DNA"/>
</dbReference>
<protein>
    <submittedName>
        <fullName evidence="1">Uncharacterized protein</fullName>
    </submittedName>
</protein>
<accession>A0ABQ7NQG3</accession>
<reference evidence="1 2" key="1">
    <citation type="submission" date="2021-03" db="EMBL/GenBank/DDBJ databases">
        <authorList>
            <person name="King G.J."/>
            <person name="Bancroft I."/>
            <person name="Baten A."/>
            <person name="Bloomfield J."/>
            <person name="Borpatragohain P."/>
            <person name="He Z."/>
            <person name="Irish N."/>
            <person name="Irwin J."/>
            <person name="Liu K."/>
            <person name="Mauleon R.P."/>
            <person name="Moore J."/>
            <person name="Morris R."/>
            <person name="Ostergaard L."/>
            <person name="Wang B."/>
            <person name="Wells R."/>
        </authorList>
    </citation>
    <scope>NUCLEOTIDE SEQUENCE [LARGE SCALE GENOMIC DNA]</scope>
    <source>
        <strain evidence="1">R-o-18</strain>
        <tissue evidence="1">Leaf</tissue>
    </source>
</reference>
<dbReference type="Proteomes" id="UP000823674">
    <property type="component" value="Chromosome A02"/>
</dbReference>
<keyword evidence="2" id="KW-1185">Reference proteome</keyword>
<gene>
    <name evidence="1" type="primary">A02g512040.1_BraROA</name>
    <name evidence="1" type="ORF">IGI04_008293</name>
</gene>
<organism evidence="1 2">
    <name type="scientific">Brassica rapa subsp. trilocularis</name>
    <dbReference type="NCBI Taxonomy" id="1813537"/>
    <lineage>
        <taxon>Eukaryota</taxon>
        <taxon>Viridiplantae</taxon>
        <taxon>Streptophyta</taxon>
        <taxon>Embryophyta</taxon>
        <taxon>Tracheophyta</taxon>
        <taxon>Spermatophyta</taxon>
        <taxon>Magnoliopsida</taxon>
        <taxon>eudicotyledons</taxon>
        <taxon>Gunneridae</taxon>
        <taxon>Pentapetalae</taxon>
        <taxon>rosids</taxon>
        <taxon>malvids</taxon>
        <taxon>Brassicales</taxon>
        <taxon>Brassicaceae</taxon>
        <taxon>Brassiceae</taxon>
        <taxon>Brassica</taxon>
    </lineage>
</organism>